<dbReference type="SMR" id="H2L270"/>
<dbReference type="InParanoid" id="H2L270"/>
<accession>H2L270</accession>
<dbReference type="KEGG" id="cel:CELE_C01G12.16"/>
<dbReference type="RefSeq" id="NP_001254888.1">
    <property type="nucleotide sequence ID" value="NM_001267959.2"/>
</dbReference>
<dbReference type="PaxDb" id="6239-C01G12.16"/>
<dbReference type="AlphaFoldDB" id="H2L270"/>
<keyword evidence="2" id="KW-1185">Reference proteome</keyword>
<dbReference type="CTD" id="13189118"/>
<dbReference type="EMBL" id="BX284603">
    <property type="protein sequence ID" value="CCE71438.1"/>
    <property type="molecule type" value="Genomic_DNA"/>
</dbReference>
<dbReference type="eggNOG" id="ENOG502TADG">
    <property type="taxonomic scope" value="Eukaryota"/>
</dbReference>
<dbReference type="WormBase" id="C01G12.16">
    <property type="protein sequence ID" value="CE46661"/>
    <property type="gene ID" value="WBGene00219299"/>
</dbReference>
<dbReference type="AGR" id="WB:WBGene00219299"/>
<dbReference type="FunCoup" id="H2L270">
    <property type="interactions" value="242"/>
</dbReference>
<sequence length="99" mass="11421">MNCYQYKIVCQVKYEVLAIVNTFQLLKIQSVHSGLPIPVVSDDQLKKLQQLQDLLIFNNIHAENFDLGDFTTECLINAEIQLELYLNSCIAVGYFYQCQ</sequence>
<gene>
    <name evidence="1 3" type="ORF">C01G12.16</name>
    <name evidence="1" type="ORF">CELE_C01G12.16</name>
</gene>
<evidence type="ECO:0000313" key="2">
    <source>
        <dbReference type="Proteomes" id="UP000001940"/>
    </source>
</evidence>
<evidence type="ECO:0000313" key="1">
    <source>
        <dbReference type="EMBL" id="CCE71438.1"/>
    </source>
</evidence>
<dbReference type="OrthoDB" id="5839942at2759"/>
<reference evidence="1 2" key="1">
    <citation type="journal article" date="1998" name="Science">
        <title>Genome sequence of the nematode C. elegans: a platform for investigating biology.</title>
        <authorList>
            <consortium name="The C. elegans sequencing consortium"/>
            <person name="Sulson J.E."/>
            <person name="Waterston R."/>
        </authorList>
    </citation>
    <scope>NUCLEOTIDE SEQUENCE [LARGE SCALE GENOMIC DNA]</scope>
    <source>
        <strain evidence="1 2">Bristol N2</strain>
    </source>
</reference>
<name>H2L270_CAEEL</name>
<dbReference type="Bgee" id="WBGene00219299">
    <property type="expression patterns" value="Expressed in adult organism and 1 other cell type or tissue"/>
</dbReference>
<protein>
    <submittedName>
        <fullName evidence="1">RAP domain-containing protein</fullName>
    </submittedName>
</protein>
<organism evidence="1 2">
    <name type="scientific">Caenorhabditis elegans</name>
    <dbReference type="NCBI Taxonomy" id="6239"/>
    <lineage>
        <taxon>Eukaryota</taxon>
        <taxon>Metazoa</taxon>
        <taxon>Ecdysozoa</taxon>
        <taxon>Nematoda</taxon>
        <taxon>Chromadorea</taxon>
        <taxon>Rhabditida</taxon>
        <taxon>Rhabditina</taxon>
        <taxon>Rhabditomorpha</taxon>
        <taxon>Rhabditoidea</taxon>
        <taxon>Rhabditidae</taxon>
        <taxon>Peloderinae</taxon>
        <taxon>Caenorhabditis</taxon>
    </lineage>
</organism>
<dbReference type="OMA" id="CYQYKIV"/>
<dbReference type="GeneID" id="13189118"/>
<proteinExistence type="predicted"/>
<dbReference type="Proteomes" id="UP000001940">
    <property type="component" value="Chromosome III"/>
</dbReference>
<dbReference type="HOGENOM" id="CLU_2322495_0_0_1"/>
<evidence type="ECO:0000313" key="3">
    <source>
        <dbReference type="WormBase" id="C01G12.16"/>
    </source>
</evidence>